<feature type="region of interest" description="Disordered" evidence="2">
    <location>
        <begin position="342"/>
        <end position="408"/>
    </location>
</feature>
<protein>
    <recommendedName>
        <fullName evidence="3">CCHC-type domain-containing protein</fullName>
    </recommendedName>
</protein>
<comment type="caution">
    <text evidence="4">The sequence shown here is derived from an EMBL/GenBank/DDBJ whole genome shotgun (WGS) entry which is preliminary data.</text>
</comment>
<dbReference type="GO" id="GO:0008270">
    <property type="term" value="F:zinc ion binding"/>
    <property type="evidence" value="ECO:0007669"/>
    <property type="project" value="UniProtKB-KW"/>
</dbReference>
<keyword evidence="1" id="KW-0479">Metal-binding</keyword>
<dbReference type="GO" id="GO:0003676">
    <property type="term" value="F:nucleic acid binding"/>
    <property type="evidence" value="ECO:0007669"/>
    <property type="project" value="InterPro"/>
</dbReference>
<dbReference type="InterPro" id="IPR036875">
    <property type="entry name" value="Znf_CCHC_sf"/>
</dbReference>
<dbReference type="InterPro" id="IPR001878">
    <property type="entry name" value="Znf_CCHC"/>
</dbReference>
<feature type="domain" description="CCHC-type" evidence="3">
    <location>
        <begin position="262"/>
        <end position="277"/>
    </location>
</feature>
<accession>A0A9J6G657</accession>
<evidence type="ECO:0000256" key="2">
    <source>
        <dbReference type="SAM" id="MobiDB-lite"/>
    </source>
</evidence>
<keyword evidence="1" id="KW-0863">Zinc-finger</keyword>
<dbReference type="PROSITE" id="PS50158">
    <property type="entry name" value="ZF_CCHC"/>
    <property type="match status" value="1"/>
</dbReference>
<feature type="region of interest" description="Disordered" evidence="2">
    <location>
        <begin position="97"/>
        <end position="128"/>
    </location>
</feature>
<evidence type="ECO:0000259" key="3">
    <source>
        <dbReference type="PROSITE" id="PS50158"/>
    </source>
</evidence>
<reference evidence="4 5" key="1">
    <citation type="journal article" date="2020" name="Cell">
        <title>Large-Scale Comparative Analyses of Tick Genomes Elucidate Their Genetic Diversity and Vector Capacities.</title>
        <authorList>
            <consortium name="Tick Genome and Microbiome Consortium (TIGMIC)"/>
            <person name="Jia N."/>
            <person name="Wang J."/>
            <person name="Shi W."/>
            <person name="Du L."/>
            <person name="Sun Y."/>
            <person name="Zhan W."/>
            <person name="Jiang J.F."/>
            <person name="Wang Q."/>
            <person name="Zhang B."/>
            <person name="Ji P."/>
            <person name="Bell-Sakyi L."/>
            <person name="Cui X.M."/>
            <person name="Yuan T.T."/>
            <person name="Jiang B.G."/>
            <person name="Yang W.F."/>
            <person name="Lam T.T."/>
            <person name="Chang Q.C."/>
            <person name="Ding S.J."/>
            <person name="Wang X.J."/>
            <person name="Zhu J.G."/>
            <person name="Ruan X.D."/>
            <person name="Zhao L."/>
            <person name="Wei J.T."/>
            <person name="Ye R.Z."/>
            <person name="Que T.C."/>
            <person name="Du C.H."/>
            <person name="Zhou Y.H."/>
            <person name="Cheng J.X."/>
            <person name="Dai P.F."/>
            <person name="Guo W.B."/>
            <person name="Han X.H."/>
            <person name="Huang E.J."/>
            <person name="Li L.F."/>
            <person name="Wei W."/>
            <person name="Gao Y.C."/>
            <person name="Liu J.Z."/>
            <person name="Shao H.Z."/>
            <person name="Wang X."/>
            <person name="Wang C.C."/>
            <person name="Yang T.C."/>
            <person name="Huo Q.B."/>
            <person name="Li W."/>
            <person name="Chen H.Y."/>
            <person name="Chen S.E."/>
            <person name="Zhou L.G."/>
            <person name="Ni X.B."/>
            <person name="Tian J.H."/>
            <person name="Sheng Y."/>
            <person name="Liu T."/>
            <person name="Pan Y.S."/>
            <person name="Xia L.Y."/>
            <person name="Li J."/>
            <person name="Zhao F."/>
            <person name="Cao W.C."/>
        </authorList>
    </citation>
    <scope>NUCLEOTIDE SEQUENCE [LARGE SCALE GENOMIC DNA]</scope>
    <source>
        <strain evidence="4">HaeL-2018</strain>
    </source>
</reference>
<dbReference type="Proteomes" id="UP000821853">
    <property type="component" value="Chromosome 3"/>
</dbReference>
<sequence>MKKATRGPNKQYRFHLGCRVLDPVSGISDRGDLEIPQRGLLNWRRAGLAPPVGFSTAATPALRARQDGVYRGRGRYFSGRNIMTRSCGLAPSRLTTTCSRRRNRRTPPPGGIENGQGKNAKKETQKRVNYPIKRRQPLTRLPMSDYKIIYRTGRRPGLSPVNGGMLLQTVCRCADVDFAIARTQDKAYVAAPDDAIKGIIYNAVYDQTQDEIFEDIINLNKSRKLHNCRCQATRQNQEVPREIIFFGSIYTCYPFKAKVETCFNCRRAGHREDVCPKEKTGLCRRCGEQHPVKEQPGLHTQMHPVQWRSFHGHQEMQAAFRETRQFQGKDVYQYREPVATRTAAARTGERRASPVQKPIQIELQDRKKAQQKPLQLLPTPPEVREQGTSKPAPSPQQRYPNQKEKLLR</sequence>
<dbReference type="AlphaFoldDB" id="A0A9J6G657"/>
<evidence type="ECO:0000256" key="1">
    <source>
        <dbReference type="PROSITE-ProRule" id="PRU00047"/>
    </source>
</evidence>
<dbReference type="EMBL" id="JABSTR010000005">
    <property type="protein sequence ID" value="KAH9370627.1"/>
    <property type="molecule type" value="Genomic_DNA"/>
</dbReference>
<dbReference type="OrthoDB" id="6532103at2759"/>
<dbReference type="VEuPathDB" id="VectorBase:HLOH_042197"/>
<feature type="compositionally biased region" description="Polar residues" evidence="2">
    <location>
        <begin position="388"/>
        <end position="400"/>
    </location>
</feature>
<gene>
    <name evidence="4" type="ORF">HPB48_008729</name>
</gene>
<keyword evidence="5" id="KW-1185">Reference proteome</keyword>
<name>A0A9J6G657_HAELO</name>
<dbReference type="SUPFAM" id="SSF57756">
    <property type="entry name" value="Retrovirus zinc finger-like domains"/>
    <property type="match status" value="1"/>
</dbReference>
<evidence type="ECO:0000313" key="5">
    <source>
        <dbReference type="Proteomes" id="UP000821853"/>
    </source>
</evidence>
<evidence type="ECO:0000313" key="4">
    <source>
        <dbReference type="EMBL" id="KAH9370627.1"/>
    </source>
</evidence>
<keyword evidence="1" id="KW-0862">Zinc</keyword>
<proteinExistence type="predicted"/>
<organism evidence="4 5">
    <name type="scientific">Haemaphysalis longicornis</name>
    <name type="common">Bush tick</name>
    <dbReference type="NCBI Taxonomy" id="44386"/>
    <lineage>
        <taxon>Eukaryota</taxon>
        <taxon>Metazoa</taxon>
        <taxon>Ecdysozoa</taxon>
        <taxon>Arthropoda</taxon>
        <taxon>Chelicerata</taxon>
        <taxon>Arachnida</taxon>
        <taxon>Acari</taxon>
        <taxon>Parasitiformes</taxon>
        <taxon>Ixodida</taxon>
        <taxon>Ixodoidea</taxon>
        <taxon>Ixodidae</taxon>
        <taxon>Haemaphysalinae</taxon>
        <taxon>Haemaphysalis</taxon>
    </lineage>
</organism>